<organism evidence="4 5">
    <name type="scientific">Hibiscus syriacus</name>
    <name type="common">Rose of Sharon</name>
    <dbReference type="NCBI Taxonomy" id="106335"/>
    <lineage>
        <taxon>Eukaryota</taxon>
        <taxon>Viridiplantae</taxon>
        <taxon>Streptophyta</taxon>
        <taxon>Embryophyta</taxon>
        <taxon>Tracheophyta</taxon>
        <taxon>Spermatophyta</taxon>
        <taxon>Magnoliopsida</taxon>
        <taxon>eudicotyledons</taxon>
        <taxon>Gunneridae</taxon>
        <taxon>Pentapetalae</taxon>
        <taxon>rosids</taxon>
        <taxon>malvids</taxon>
        <taxon>Malvales</taxon>
        <taxon>Malvaceae</taxon>
        <taxon>Malvoideae</taxon>
        <taxon>Hibiscus</taxon>
    </lineage>
</organism>
<dbReference type="InterPro" id="IPR013094">
    <property type="entry name" value="AB_hydrolase_3"/>
</dbReference>
<dbReference type="OrthoDB" id="408631at2759"/>
<dbReference type="SUPFAM" id="SSF53474">
    <property type="entry name" value="alpha/beta-Hydrolases"/>
    <property type="match status" value="1"/>
</dbReference>
<evidence type="ECO:0000256" key="2">
    <source>
        <dbReference type="PROSITE-ProRule" id="PRU10038"/>
    </source>
</evidence>
<dbReference type="GO" id="GO:0016787">
    <property type="term" value="F:hydrolase activity"/>
    <property type="evidence" value="ECO:0007669"/>
    <property type="project" value="InterPro"/>
</dbReference>
<reference evidence="4" key="1">
    <citation type="submission" date="2019-09" db="EMBL/GenBank/DDBJ databases">
        <title>Draft genome information of white flower Hibiscus syriacus.</title>
        <authorList>
            <person name="Kim Y.-M."/>
        </authorList>
    </citation>
    <scope>NUCLEOTIDE SEQUENCE [LARGE SCALE GENOMIC DNA]</scope>
    <source>
        <strain evidence="4">YM2019G1</strain>
    </source>
</reference>
<evidence type="ECO:0000313" key="4">
    <source>
        <dbReference type="EMBL" id="KAE8668105.1"/>
    </source>
</evidence>
<comment type="caution">
    <text evidence="4">The sequence shown here is derived from an EMBL/GenBank/DDBJ whole genome shotgun (WGS) entry which is preliminary data.</text>
</comment>
<dbReference type="Proteomes" id="UP000436088">
    <property type="component" value="Unassembled WGS sequence"/>
</dbReference>
<evidence type="ECO:0000259" key="3">
    <source>
        <dbReference type="Pfam" id="PF07859"/>
    </source>
</evidence>
<dbReference type="AlphaFoldDB" id="A0A6A2XMA4"/>
<feature type="domain" description="Alpha/beta hydrolase fold-3" evidence="3">
    <location>
        <begin position="77"/>
        <end position="286"/>
    </location>
</feature>
<name>A0A6A2XMA4_HIBSY</name>
<evidence type="ECO:0000313" key="5">
    <source>
        <dbReference type="Proteomes" id="UP000436088"/>
    </source>
</evidence>
<accession>A0A6A2XMA4</accession>
<dbReference type="EMBL" id="VEPZ02001556">
    <property type="protein sequence ID" value="KAE8668105.1"/>
    <property type="molecule type" value="Genomic_DNA"/>
</dbReference>
<sequence length="308" mass="34064">MASNYSTEIARVFLPSFPMFRVYEDGRVERLYKTETVPSCDEPQLAVRSKDTPVSTLSSARIFLPETADPTAKIPLLIYFHGGAFCVGSPFSPSYHNYLTSLVNVAKVIAISVDYRKAPEHSLPVAYDDAWTAIKWVALHAEGDGPEPWLNERADFDRVFLAGDSAGANIAHNMIMKASGAALDGLVGLRFVGLLLLNPFFMNQERDELMEFIFPMSGGSNDPMLNPGCDLDKLAAGLVCERVLVCVAEKDSLRERAVAYHEAVKKSGWNGVIEMVETQGEGHVFFLFKPDCEKAVDLMNRVSSFLNR</sequence>
<dbReference type="Gene3D" id="3.40.50.1820">
    <property type="entry name" value="alpha/beta hydrolase"/>
    <property type="match status" value="1"/>
</dbReference>
<dbReference type="InterPro" id="IPR029058">
    <property type="entry name" value="AB_hydrolase_fold"/>
</dbReference>
<proteinExistence type="inferred from homology"/>
<dbReference type="PANTHER" id="PTHR23024:SF429">
    <property type="entry name" value="ALPHA_BETA HYDROLASE FOLD PROTEIN"/>
    <property type="match status" value="1"/>
</dbReference>
<feature type="active site" evidence="2">
    <location>
        <position position="165"/>
    </location>
</feature>
<dbReference type="Pfam" id="PF07859">
    <property type="entry name" value="Abhydrolase_3"/>
    <property type="match status" value="1"/>
</dbReference>
<protein>
    <submittedName>
        <fullName evidence="4">Carboxylesterase 2-like</fullName>
    </submittedName>
</protein>
<dbReference type="InterPro" id="IPR050466">
    <property type="entry name" value="Carboxylest/Gibb_receptor"/>
</dbReference>
<gene>
    <name evidence="4" type="ORF">F3Y22_tig00112344pilonHSYRG00005</name>
</gene>
<dbReference type="PANTHER" id="PTHR23024">
    <property type="entry name" value="ARYLACETAMIDE DEACETYLASE"/>
    <property type="match status" value="1"/>
</dbReference>
<evidence type="ECO:0000256" key="1">
    <source>
        <dbReference type="ARBA" id="ARBA00010515"/>
    </source>
</evidence>
<keyword evidence="5" id="KW-1185">Reference proteome</keyword>
<dbReference type="InterPro" id="IPR033140">
    <property type="entry name" value="Lipase_GDXG_put_SER_AS"/>
</dbReference>
<dbReference type="PROSITE" id="PS01174">
    <property type="entry name" value="LIPASE_GDXG_SER"/>
    <property type="match status" value="1"/>
</dbReference>
<comment type="similarity">
    <text evidence="1">Belongs to the 'GDXG' lipolytic enzyme family.</text>
</comment>